<dbReference type="EMBL" id="MT631271">
    <property type="protein sequence ID" value="QNO47687.1"/>
    <property type="molecule type" value="Genomic_DNA"/>
</dbReference>
<organism evidence="1">
    <name type="scientific">Candidatus Methanogaster sp. ANME-2c ERB4</name>
    <dbReference type="NCBI Taxonomy" id="2759911"/>
    <lineage>
        <taxon>Archaea</taxon>
        <taxon>Methanobacteriati</taxon>
        <taxon>Methanobacteriota</taxon>
        <taxon>Stenosarchaea group</taxon>
        <taxon>Methanomicrobia</taxon>
        <taxon>Methanosarcinales</taxon>
        <taxon>ANME-2 cluster</taxon>
        <taxon>Candidatus Methanogasteraceae</taxon>
        <taxon>Candidatus Methanogaster</taxon>
    </lineage>
</organism>
<reference evidence="1" key="1">
    <citation type="submission" date="2020-06" db="EMBL/GenBank/DDBJ databases">
        <title>Unique genomic features of the anaerobic methanotrophic archaea.</title>
        <authorList>
            <person name="Chadwick G.L."/>
            <person name="Skennerton C.T."/>
            <person name="Laso-Perez R."/>
            <person name="Leu A.O."/>
            <person name="Speth D.R."/>
            <person name="Yu H."/>
            <person name="Morgan-Lang C."/>
            <person name="Hatzenpichler R."/>
            <person name="Goudeau D."/>
            <person name="Malmstrom R."/>
            <person name="Brazelton W.J."/>
            <person name="Woyke T."/>
            <person name="Hallam S.J."/>
            <person name="Tyson G.W."/>
            <person name="Wegener G."/>
            <person name="Boetius A."/>
            <person name="Orphan V."/>
        </authorList>
    </citation>
    <scope>NUCLEOTIDE SEQUENCE</scope>
</reference>
<name>A0A7G9YI53_9EURY</name>
<sequence length="55" mass="6214">MTRPGRFTLISNYPHGTVWKSSDFRNGQLDVQNAKDAKIEIGNTLRVSAPLRLSR</sequence>
<proteinExistence type="predicted"/>
<evidence type="ECO:0000313" key="1">
    <source>
        <dbReference type="EMBL" id="QNO47687.1"/>
    </source>
</evidence>
<protein>
    <submittedName>
        <fullName evidence="1">Uncharacterized protein</fullName>
    </submittedName>
</protein>
<dbReference type="AlphaFoldDB" id="A0A7G9YI53"/>
<accession>A0A7G9YI53</accession>
<gene>
    <name evidence="1" type="ORF">FJIOJMEM_00013</name>
</gene>